<dbReference type="InterPro" id="IPR017850">
    <property type="entry name" value="Alkaline_phosphatase_core_sf"/>
</dbReference>
<dbReference type="PANTHER" id="PTHR42693">
    <property type="entry name" value="ARYLSULFATASE FAMILY MEMBER"/>
    <property type="match status" value="1"/>
</dbReference>
<keyword evidence="4" id="KW-0106">Calcium</keyword>
<proteinExistence type="inferred from homology"/>
<dbReference type="Gene3D" id="3.40.720.10">
    <property type="entry name" value="Alkaline Phosphatase, subunit A"/>
    <property type="match status" value="1"/>
</dbReference>
<dbReference type="InterPro" id="IPR024607">
    <property type="entry name" value="Sulfatase_CS"/>
</dbReference>
<evidence type="ECO:0000256" key="5">
    <source>
        <dbReference type="SAM" id="SignalP"/>
    </source>
</evidence>
<keyword evidence="5" id="KW-0732">Signal</keyword>
<dbReference type="KEGG" id="pseg:D3H65_10295"/>
<feature type="domain" description="Sulfatase N-terminal" evidence="6">
    <location>
        <begin position="23"/>
        <end position="340"/>
    </location>
</feature>
<dbReference type="Proteomes" id="UP000263900">
    <property type="component" value="Chromosome"/>
</dbReference>
<dbReference type="InterPro" id="IPR000917">
    <property type="entry name" value="Sulfatase_N"/>
</dbReference>
<feature type="chain" id="PRO_5017568674" evidence="5">
    <location>
        <begin position="20"/>
        <end position="437"/>
    </location>
</feature>
<evidence type="ECO:0000256" key="2">
    <source>
        <dbReference type="ARBA" id="ARBA00022723"/>
    </source>
</evidence>
<evidence type="ECO:0000256" key="3">
    <source>
        <dbReference type="ARBA" id="ARBA00022801"/>
    </source>
</evidence>
<evidence type="ECO:0000259" key="6">
    <source>
        <dbReference type="Pfam" id="PF00884"/>
    </source>
</evidence>
<feature type="signal peptide" evidence="5">
    <location>
        <begin position="1"/>
        <end position="19"/>
    </location>
</feature>
<keyword evidence="3" id="KW-0378">Hydrolase</keyword>
<keyword evidence="2" id="KW-0479">Metal-binding</keyword>
<dbReference type="PROSITE" id="PS00523">
    <property type="entry name" value="SULFATASE_1"/>
    <property type="match status" value="1"/>
</dbReference>
<dbReference type="InterPro" id="IPR050738">
    <property type="entry name" value="Sulfatase"/>
</dbReference>
<dbReference type="Gene3D" id="3.30.1120.10">
    <property type="match status" value="1"/>
</dbReference>
<dbReference type="GO" id="GO:0046872">
    <property type="term" value="F:metal ion binding"/>
    <property type="evidence" value="ECO:0007669"/>
    <property type="project" value="UniProtKB-KW"/>
</dbReference>
<comment type="similarity">
    <text evidence="1">Belongs to the sulfatase family.</text>
</comment>
<dbReference type="CDD" id="cd16026">
    <property type="entry name" value="GALNS_like"/>
    <property type="match status" value="1"/>
</dbReference>
<dbReference type="OrthoDB" id="9764377at2"/>
<keyword evidence="8" id="KW-1185">Reference proteome</keyword>
<dbReference type="PANTHER" id="PTHR42693:SF53">
    <property type="entry name" value="ENDO-4-O-SULFATASE"/>
    <property type="match status" value="1"/>
</dbReference>
<evidence type="ECO:0000256" key="4">
    <source>
        <dbReference type="ARBA" id="ARBA00022837"/>
    </source>
</evidence>
<dbReference type="AlphaFoldDB" id="A0A3B7MM14"/>
<evidence type="ECO:0000256" key="1">
    <source>
        <dbReference type="ARBA" id="ARBA00008779"/>
    </source>
</evidence>
<protein>
    <submittedName>
        <fullName evidence="7">Sulfatase</fullName>
    </submittedName>
</protein>
<evidence type="ECO:0000313" key="7">
    <source>
        <dbReference type="EMBL" id="AXY74343.1"/>
    </source>
</evidence>
<name>A0A3B7MM14_9BACT</name>
<dbReference type="EMBL" id="CP032157">
    <property type="protein sequence ID" value="AXY74343.1"/>
    <property type="molecule type" value="Genomic_DNA"/>
</dbReference>
<dbReference type="GO" id="GO:0004065">
    <property type="term" value="F:arylsulfatase activity"/>
    <property type="evidence" value="ECO:0007669"/>
    <property type="project" value="TreeGrafter"/>
</dbReference>
<evidence type="ECO:0000313" key="8">
    <source>
        <dbReference type="Proteomes" id="UP000263900"/>
    </source>
</evidence>
<dbReference type="SUPFAM" id="SSF53649">
    <property type="entry name" value="Alkaline phosphatase-like"/>
    <property type="match status" value="1"/>
</dbReference>
<organism evidence="7 8">
    <name type="scientific">Paraflavitalea soli</name>
    <dbReference type="NCBI Taxonomy" id="2315862"/>
    <lineage>
        <taxon>Bacteria</taxon>
        <taxon>Pseudomonadati</taxon>
        <taxon>Bacteroidota</taxon>
        <taxon>Chitinophagia</taxon>
        <taxon>Chitinophagales</taxon>
        <taxon>Chitinophagaceae</taxon>
        <taxon>Paraflavitalea</taxon>
    </lineage>
</organism>
<dbReference type="PROSITE" id="PS00149">
    <property type="entry name" value="SULFATASE_2"/>
    <property type="match status" value="1"/>
</dbReference>
<reference evidence="7 8" key="1">
    <citation type="submission" date="2018-09" db="EMBL/GenBank/DDBJ databases">
        <title>Genome sequencing of strain 6GH32-13.</title>
        <authorList>
            <person name="Weon H.-Y."/>
            <person name="Heo J."/>
            <person name="Kwon S.-W."/>
        </authorList>
    </citation>
    <scope>NUCLEOTIDE SEQUENCE [LARGE SCALE GENOMIC DNA]</scope>
    <source>
        <strain evidence="7 8">5GH32-13</strain>
    </source>
</reference>
<dbReference type="RefSeq" id="WP_119050230.1">
    <property type="nucleotide sequence ID" value="NZ_CP032157.1"/>
</dbReference>
<accession>A0A3B7MM14</accession>
<sequence>MKLRSLLAAGLLLLQTAHAQDRPNIILVLTDDMGYSDLSCFGSPLIKTPFLDKMASRGIKGTNFLVASPTCTPSRASLLTGRYATRMNLPVPIGPGAPNGLPDEEVTIAEMLKKVGYRTALIGKWHLGDTKPYYHPNAQGFDQFFGTLYSHDYRSPYVKTDTVMKIFRNRVPAIIKPADTTLTNLYAQEAIHFINAQTKQQPFFLYLAQNMPHLPLAVPAKWKGHSAGGLYGDVVEQLDESLQRIWQALEAKGMADNTLFIFTSDNGPWIGFPDRMLGDGYTKPWDVGTTGIFKGQKANTYEGGHRVPFILYWKGHVPVGATITDPISSLDMLPSIAQWLRIPLPTGRSLDGESVVPLLSGQQAHFTHRPIYYIHNQAQAVRDGQWKLRVTGTGTTAATELFDMVTDPGEHYNLAANYPDIVARLEKLLQAFPGMTP</sequence>
<gene>
    <name evidence="7" type="ORF">D3H65_10295</name>
</gene>
<dbReference type="Pfam" id="PF00884">
    <property type="entry name" value="Sulfatase"/>
    <property type="match status" value="1"/>
</dbReference>